<dbReference type="AlphaFoldDB" id="A0A5R9QJG3"/>
<accession>A0A5R9QJG3</accession>
<evidence type="ECO:0000313" key="1">
    <source>
        <dbReference type="EMBL" id="TLX65431.1"/>
    </source>
</evidence>
<sequence length="167" mass="18960">MAGLLRNILTLLWALLRPGGARPGDRLVTRFRVTPLDIGLSRLKSDRYLQLTEAAQLDFLVRTGLIGTLMRHRYNFVNASATVRYARPITLLSRVSVASRVAYIDARFAYFEHRFEVAGAECACVLIKMKFKQGRRTIEPALVLGPVGAAQKPEHLQRWDDLLDRWP</sequence>
<organism evidence="1 2">
    <name type="scientific">Stutzerimonas nosocomialis</name>
    <dbReference type="NCBI Taxonomy" id="1056496"/>
    <lineage>
        <taxon>Bacteria</taxon>
        <taxon>Pseudomonadati</taxon>
        <taxon>Pseudomonadota</taxon>
        <taxon>Gammaproteobacteria</taxon>
        <taxon>Pseudomonadales</taxon>
        <taxon>Pseudomonadaceae</taxon>
        <taxon>Stutzerimonas</taxon>
    </lineage>
</organism>
<gene>
    <name evidence="1" type="ORF">DN820_00730</name>
</gene>
<dbReference type="Proteomes" id="UP000306753">
    <property type="component" value="Unassembled WGS sequence"/>
</dbReference>
<dbReference type="PANTHER" id="PTHR12475:SF4">
    <property type="entry name" value="PROTEIN THEM6"/>
    <property type="match status" value="1"/>
</dbReference>
<dbReference type="Gene3D" id="3.10.129.10">
    <property type="entry name" value="Hotdog Thioesterase"/>
    <property type="match status" value="1"/>
</dbReference>
<keyword evidence="2" id="KW-1185">Reference proteome</keyword>
<dbReference type="EMBL" id="QLAG01000001">
    <property type="protein sequence ID" value="TLX65431.1"/>
    <property type="molecule type" value="Genomic_DNA"/>
</dbReference>
<dbReference type="SUPFAM" id="SSF54637">
    <property type="entry name" value="Thioesterase/thiol ester dehydrase-isomerase"/>
    <property type="match status" value="1"/>
</dbReference>
<dbReference type="InterPro" id="IPR029069">
    <property type="entry name" value="HotDog_dom_sf"/>
</dbReference>
<dbReference type="Pfam" id="PF13279">
    <property type="entry name" value="4HBT_2"/>
    <property type="match status" value="1"/>
</dbReference>
<evidence type="ECO:0000313" key="2">
    <source>
        <dbReference type="Proteomes" id="UP000306753"/>
    </source>
</evidence>
<comment type="caution">
    <text evidence="1">The sequence shown here is derived from an EMBL/GenBank/DDBJ whole genome shotgun (WGS) entry which is preliminary data.</text>
</comment>
<evidence type="ECO:0008006" key="3">
    <source>
        <dbReference type="Google" id="ProtNLM"/>
    </source>
</evidence>
<reference evidence="1 2" key="1">
    <citation type="journal article" date="2017" name="Eur. J. Clin. Microbiol. Infect. Dis.">
        <title>Uncommonly isolated clinical Pseudomonas: identification and phylogenetic assignation.</title>
        <authorList>
            <person name="Mulet M."/>
            <person name="Gomila M."/>
            <person name="Ramirez A."/>
            <person name="Cardew S."/>
            <person name="Moore E.R."/>
            <person name="Lalucat J."/>
            <person name="Garcia-Valdes E."/>
        </authorList>
    </citation>
    <scope>NUCLEOTIDE SEQUENCE [LARGE SCALE GENOMIC DNA]</scope>
    <source>
        <strain evidence="1 2">SD129</strain>
    </source>
</reference>
<protein>
    <recommendedName>
        <fullName evidence="3">Thioesterase</fullName>
    </recommendedName>
</protein>
<dbReference type="PANTHER" id="PTHR12475">
    <property type="match status" value="1"/>
</dbReference>
<dbReference type="RefSeq" id="WP_138410615.1">
    <property type="nucleotide sequence ID" value="NZ_QLAG01000001.1"/>
</dbReference>
<dbReference type="InterPro" id="IPR051490">
    <property type="entry name" value="THEM6_lcsJ_thioesterase"/>
</dbReference>
<name>A0A5R9QJG3_9GAMM</name>
<proteinExistence type="predicted"/>